<protein>
    <recommendedName>
        <fullName evidence="5">Septum formation-related domain-containing protein</fullName>
    </recommendedName>
</protein>
<feature type="chain" id="PRO_5002444851" description="Septum formation-related domain-containing protein" evidence="2">
    <location>
        <begin position="23"/>
        <end position="139"/>
    </location>
</feature>
<feature type="compositionally biased region" description="Low complexity" evidence="1">
    <location>
        <begin position="29"/>
        <end position="50"/>
    </location>
</feature>
<dbReference type="PATRIC" id="fig|582680.7.peg.2067"/>
<gene>
    <name evidence="3" type="ORF">RL72_02021</name>
</gene>
<proteinExistence type="predicted"/>
<sequence>MRILTVLGIVAMALLTTSCSGTDSEMDGARASVPSASPTPSPTETLASSTDPKSRVETGSLTTCDAQGVAQYPGGFVAQRSSAAPDGVWEGDLYRLSYLATVTLPPVAPDLPPEQRLVKIGCAVAERGGGVVVISWSAT</sequence>
<dbReference type="EMBL" id="JYIT01000077">
    <property type="protein sequence ID" value="KJL23235.1"/>
    <property type="molecule type" value="Genomic_DNA"/>
</dbReference>
<keyword evidence="4" id="KW-1185">Reference proteome</keyword>
<organism evidence="3 4">
    <name type="scientific">Microbacterium azadirachtae</name>
    <dbReference type="NCBI Taxonomy" id="582680"/>
    <lineage>
        <taxon>Bacteria</taxon>
        <taxon>Bacillati</taxon>
        <taxon>Actinomycetota</taxon>
        <taxon>Actinomycetes</taxon>
        <taxon>Micrococcales</taxon>
        <taxon>Microbacteriaceae</taxon>
        <taxon>Microbacterium</taxon>
    </lineage>
</organism>
<evidence type="ECO:0000313" key="3">
    <source>
        <dbReference type="EMBL" id="KJL23235.1"/>
    </source>
</evidence>
<dbReference type="PROSITE" id="PS51257">
    <property type="entry name" value="PROKAR_LIPOPROTEIN"/>
    <property type="match status" value="1"/>
</dbReference>
<evidence type="ECO:0000313" key="4">
    <source>
        <dbReference type="Proteomes" id="UP000033448"/>
    </source>
</evidence>
<dbReference type="Proteomes" id="UP000033448">
    <property type="component" value="Unassembled WGS sequence"/>
</dbReference>
<keyword evidence="2" id="KW-0732">Signal</keyword>
<dbReference type="AlphaFoldDB" id="A0A0F0KT12"/>
<evidence type="ECO:0000256" key="2">
    <source>
        <dbReference type="SAM" id="SignalP"/>
    </source>
</evidence>
<evidence type="ECO:0008006" key="5">
    <source>
        <dbReference type="Google" id="ProtNLM"/>
    </source>
</evidence>
<name>A0A0F0KT12_9MICO</name>
<feature type="region of interest" description="Disordered" evidence="1">
    <location>
        <begin position="21"/>
        <end position="58"/>
    </location>
</feature>
<comment type="caution">
    <text evidence="3">The sequence shown here is derived from an EMBL/GenBank/DDBJ whole genome shotgun (WGS) entry which is preliminary data.</text>
</comment>
<accession>A0A0F0KT12</accession>
<feature type="signal peptide" evidence="2">
    <location>
        <begin position="1"/>
        <end position="22"/>
    </location>
</feature>
<reference evidence="3 4" key="1">
    <citation type="submission" date="2015-02" db="EMBL/GenBank/DDBJ databases">
        <title>Draft genome sequences of ten Microbacterium spp. with emphasis on heavy metal contaminated environments.</title>
        <authorList>
            <person name="Corretto E."/>
        </authorList>
    </citation>
    <scope>NUCLEOTIDE SEQUENCE [LARGE SCALE GENOMIC DNA]</scope>
    <source>
        <strain evidence="3 4">DSM 23848</strain>
    </source>
</reference>
<evidence type="ECO:0000256" key="1">
    <source>
        <dbReference type="SAM" id="MobiDB-lite"/>
    </source>
</evidence>